<accession>A0A2N1JA48</accession>
<proteinExistence type="predicted"/>
<reference evidence="2 3" key="1">
    <citation type="submission" date="2017-10" db="EMBL/GenBank/DDBJ databases">
        <title>A novel species of cold-tolerant Malassezia isolated from bats.</title>
        <authorList>
            <person name="Lorch J.M."/>
            <person name="Palmer J.M."/>
            <person name="Vanderwolf K.J."/>
            <person name="Schmidt K.Z."/>
            <person name="Verant M.L."/>
            <person name="Weller T.J."/>
            <person name="Blehert D.S."/>
        </authorList>
    </citation>
    <scope>NUCLEOTIDE SEQUENCE [LARGE SCALE GENOMIC DNA]</scope>
    <source>
        <strain evidence="2 3">NWHC:44797-103</strain>
    </source>
</reference>
<name>A0A2N1JA48_9BASI</name>
<dbReference type="EMBL" id="KZ454991">
    <property type="protein sequence ID" value="PKI83427.1"/>
    <property type="molecule type" value="Genomic_DNA"/>
</dbReference>
<protein>
    <recommendedName>
        <fullName evidence="4">CCD97-like C-terminal domain-containing protein</fullName>
    </recommendedName>
</protein>
<dbReference type="Proteomes" id="UP000232875">
    <property type="component" value="Unassembled WGS sequence"/>
</dbReference>
<gene>
    <name evidence="2" type="ORF">MVES_002340</name>
</gene>
<organism evidence="2 3">
    <name type="scientific">Malassezia vespertilionis</name>
    <dbReference type="NCBI Taxonomy" id="2020962"/>
    <lineage>
        <taxon>Eukaryota</taxon>
        <taxon>Fungi</taxon>
        <taxon>Dikarya</taxon>
        <taxon>Basidiomycota</taxon>
        <taxon>Ustilaginomycotina</taxon>
        <taxon>Malasseziomycetes</taxon>
        <taxon>Malasseziales</taxon>
        <taxon>Malasseziaceae</taxon>
        <taxon>Malassezia</taxon>
    </lineage>
</organism>
<dbReference type="AlphaFoldDB" id="A0A2N1JA48"/>
<feature type="region of interest" description="Disordered" evidence="1">
    <location>
        <begin position="114"/>
        <end position="138"/>
    </location>
</feature>
<dbReference type="OrthoDB" id="3345311at2759"/>
<evidence type="ECO:0000313" key="2">
    <source>
        <dbReference type="EMBL" id="PKI83427.1"/>
    </source>
</evidence>
<evidence type="ECO:0000256" key="1">
    <source>
        <dbReference type="SAM" id="MobiDB-lite"/>
    </source>
</evidence>
<evidence type="ECO:0008006" key="4">
    <source>
        <dbReference type="Google" id="ProtNLM"/>
    </source>
</evidence>
<keyword evidence="3" id="KW-1185">Reference proteome</keyword>
<evidence type="ECO:0000313" key="3">
    <source>
        <dbReference type="Proteomes" id="UP000232875"/>
    </source>
</evidence>
<sequence>MTEGAAWDAVCAWLRQVHPDEHSQDSSVLFARYFSEMPSPIARIVGMLRSPEERGLHPCVRDRRRLYATLEKPEALSTAYQRRNKPRLWLRIVGTGQDEEMDDAEEEKEDILRQEAEADKKDTLRQEAQEDKRRAIPDKAPVLREEASGPLSTNGTFATLHRKYLEEIDDDEIDAGDGPDVAILRGEFDREILDRFVHGTLRVPLYDCDFDEQYDNVYGRDMQFREQMREETYFDDR</sequence>